<keyword evidence="2" id="KW-1185">Reference proteome</keyword>
<dbReference type="AlphaFoldDB" id="A0A8H3YG05"/>
<name>A0A8H3YG05_9TREE</name>
<dbReference type="EMBL" id="BLZA01000030">
    <property type="protein sequence ID" value="GHJ88179.1"/>
    <property type="molecule type" value="Genomic_DNA"/>
</dbReference>
<organism evidence="1 2">
    <name type="scientific">Naganishia liquefaciens</name>
    <dbReference type="NCBI Taxonomy" id="104408"/>
    <lineage>
        <taxon>Eukaryota</taxon>
        <taxon>Fungi</taxon>
        <taxon>Dikarya</taxon>
        <taxon>Basidiomycota</taxon>
        <taxon>Agaricomycotina</taxon>
        <taxon>Tremellomycetes</taxon>
        <taxon>Filobasidiales</taxon>
        <taxon>Filobasidiaceae</taxon>
        <taxon>Naganishia</taxon>
    </lineage>
</organism>
<sequence>MPELHFDIQMGLRDSLTSLEGGRQHDGFGSYVDGTHGSTACSLDHDQPSFNNPTLTGPLYGHKPRLPAQPYLQSISRPLIESDGLVRSWTASGAQLEPPCPGWGISAEFAVDGNLIADDLQRADGWVPFKIHVSFFDGFNWKDKATHWAQVCPTGLSAHLSGRLEQSWHSIGGAMDVIQRDVNMNAAVESLPNTEYMSDELRRNLQEQLEQQVIEKRGSWQALRVHDDCCGPVRQL</sequence>
<accession>A0A8H3YG05</accession>
<protein>
    <submittedName>
        <fullName evidence="1">Uncharacterized protein</fullName>
    </submittedName>
</protein>
<proteinExistence type="predicted"/>
<gene>
    <name evidence="1" type="ORF">NliqN6_4581</name>
</gene>
<evidence type="ECO:0000313" key="2">
    <source>
        <dbReference type="Proteomes" id="UP000620104"/>
    </source>
</evidence>
<dbReference type="Proteomes" id="UP000620104">
    <property type="component" value="Unassembled WGS sequence"/>
</dbReference>
<comment type="caution">
    <text evidence="1">The sequence shown here is derived from an EMBL/GenBank/DDBJ whole genome shotgun (WGS) entry which is preliminary data.</text>
</comment>
<reference evidence="1" key="1">
    <citation type="submission" date="2020-07" db="EMBL/GenBank/DDBJ databases">
        <title>Draft Genome Sequence of a Deep-Sea Yeast, Naganishia (Cryptococcus) liquefaciens strain N6.</title>
        <authorList>
            <person name="Han Y.W."/>
            <person name="Kajitani R."/>
            <person name="Morimoto H."/>
            <person name="Parhat M."/>
            <person name="Tsubouchi H."/>
            <person name="Bakenova O."/>
            <person name="Ogata M."/>
            <person name="Argunhan B."/>
            <person name="Aoki R."/>
            <person name="Kajiwara S."/>
            <person name="Itoh T."/>
            <person name="Iwasaki H."/>
        </authorList>
    </citation>
    <scope>NUCLEOTIDE SEQUENCE</scope>
    <source>
        <strain evidence="1">N6</strain>
    </source>
</reference>
<evidence type="ECO:0000313" key="1">
    <source>
        <dbReference type="EMBL" id="GHJ88179.1"/>
    </source>
</evidence>